<dbReference type="InterPro" id="IPR003741">
    <property type="entry name" value="LUD_dom"/>
</dbReference>
<sequence>MSSRALIMGRIRRALADTPRAADPAAEPVARDYRRTHGDLDSAEAARLLAENLADYRAVVHRCDRAGLPELIGSLLAERGARTVIVPEGLPESWLSATGAEPVPDLAEDTPRVLDARDSVVTGCALAIAETGTLVLDGGPGQGRRRITLVPDHHICVVRVPEQVVCSVPQALARLDPTRPLTWISGPSATSDIELDRVEGVHGPRRLEVILVQDGPPAKEPPPGE</sequence>
<proteinExistence type="predicted"/>
<dbReference type="SUPFAM" id="SSF100950">
    <property type="entry name" value="NagB/RpiA/CoA transferase-like"/>
    <property type="match status" value="1"/>
</dbReference>
<keyword evidence="3" id="KW-1185">Reference proteome</keyword>
<reference evidence="2 3" key="1">
    <citation type="submission" date="2019-03" db="EMBL/GenBank/DDBJ databases">
        <authorList>
            <person name="Gonzalez-Pimentel J.L."/>
        </authorList>
    </citation>
    <scope>NUCLEOTIDE SEQUENCE [LARGE SCALE GENOMIC DNA]</scope>
    <source>
        <strain evidence="2 3">JCM 31289</strain>
    </source>
</reference>
<comment type="caution">
    <text evidence="2">The sequence shown here is derived from an EMBL/GenBank/DDBJ whole genome shotgun (WGS) entry which is preliminary data.</text>
</comment>
<evidence type="ECO:0000313" key="2">
    <source>
        <dbReference type="EMBL" id="TGB18463.1"/>
    </source>
</evidence>
<dbReference type="OrthoDB" id="9794187at2"/>
<dbReference type="Gene3D" id="3.40.50.10420">
    <property type="entry name" value="NagB/RpiA/CoA transferase-like"/>
    <property type="match status" value="1"/>
</dbReference>
<dbReference type="EMBL" id="SRID01000007">
    <property type="protein sequence ID" value="TGB18463.1"/>
    <property type="molecule type" value="Genomic_DNA"/>
</dbReference>
<evidence type="ECO:0000259" key="1">
    <source>
        <dbReference type="Pfam" id="PF02589"/>
    </source>
</evidence>
<dbReference type="Proteomes" id="UP000297948">
    <property type="component" value="Unassembled WGS sequence"/>
</dbReference>
<dbReference type="InterPro" id="IPR024185">
    <property type="entry name" value="FTHF_cligase-like_sf"/>
</dbReference>
<dbReference type="AlphaFoldDB" id="A0A4Z0HJ38"/>
<feature type="domain" description="LUD" evidence="1">
    <location>
        <begin position="52"/>
        <end position="212"/>
    </location>
</feature>
<dbReference type="InterPro" id="IPR037171">
    <property type="entry name" value="NagB/RpiA_transferase-like"/>
</dbReference>
<name>A0A4Z0HJ38_9ACTN</name>
<dbReference type="PANTHER" id="PTHR43682:SF1">
    <property type="entry name" value="LACTATE UTILIZATION PROTEIN C"/>
    <property type="match status" value="1"/>
</dbReference>
<dbReference type="PANTHER" id="PTHR43682">
    <property type="entry name" value="LACTATE UTILIZATION PROTEIN C"/>
    <property type="match status" value="1"/>
</dbReference>
<dbReference type="Pfam" id="PF02589">
    <property type="entry name" value="LUD_dom"/>
    <property type="match status" value="1"/>
</dbReference>
<accession>A0A4Z0HJ38</accession>
<protein>
    <submittedName>
        <fullName evidence="2">Lactate utilization protein C</fullName>
    </submittedName>
</protein>
<dbReference type="RefSeq" id="WP_135337101.1">
    <property type="nucleotide sequence ID" value="NZ_JBHLTX010000070.1"/>
</dbReference>
<gene>
    <name evidence="2" type="ORF">E4099_01800</name>
</gene>
<evidence type="ECO:0000313" key="3">
    <source>
        <dbReference type="Proteomes" id="UP000297948"/>
    </source>
</evidence>
<organism evidence="2 3">
    <name type="scientific">Streptomyces palmae</name>
    <dbReference type="NCBI Taxonomy" id="1701085"/>
    <lineage>
        <taxon>Bacteria</taxon>
        <taxon>Bacillati</taxon>
        <taxon>Actinomycetota</taxon>
        <taxon>Actinomycetes</taxon>
        <taxon>Kitasatosporales</taxon>
        <taxon>Streptomycetaceae</taxon>
        <taxon>Streptomyces</taxon>
    </lineage>
</organism>